<proteinExistence type="predicted"/>
<evidence type="ECO:0000313" key="2">
    <source>
        <dbReference type="Proteomes" id="UP001291623"/>
    </source>
</evidence>
<keyword evidence="2" id="KW-1185">Reference proteome</keyword>
<evidence type="ECO:0008006" key="3">
    <source>
        <dbReference type="Google" id="ProtNLM"/>
    </source>
</evidence>
<dbReference type="EMBL" id="JAVYJV010000019">
    <property type="protein sequence ID" value="KAK4345404.1"/>
    <property type="molecule type" value="Genomic_DNA"/>
</dbReference>
<evidence type="ECO:0000313" key="1">
    <source>
        <dbReference type="EMBL" id="KAK4345404.1"/>
    </source>
</evidence>
<reference evidence="1" key="1">
    <citation type="submission" date="2023-12" db="EMBL/GenBank/DDBJ databases">
        <title>Genome assembly of Anisodus tanguticus.</title>
        <authorList>
            <person name="Wang Y.-J."/>
        </authorList>
    </citation>
    <scope>NUCLEOTIDE SEQUENCE</scope>
    <source>
        <strain evidence="1">KB-2021</strain>
        <tissue evidence="1">Leaf</tissue>
    </source>
</reference>
<gene>
    <name evidence="1" type="ORF">RND71_035580</name>
</gene>
<organism evidence="1 2">
    <name type="scientific">Anisodus tanguticus</name>
    <dbReference type="NCBI Taxonomy" id="243964"/>
    <lineage>
        <taxon>Eukaryota</taxon>
        <taxon>Viridiplantae</taxon>
        <taxon>Streptophyta</taxon>
        <taxon>Embryophyta</taxon>
        <taxon>Tracheophyta</taxon>
        <taxon>Spermatophyta</taxon>
        <taxon>Magnoliopsida</taxon>
        <taxon>eudicotyledons</taxon>
        <taxon>Gunneridae</taxon>
        <taxon>Pentapetalae</taxon>
        <taxon>asterids</taxon>
        <taxon>lamiids</taxon>
        <taxon>Solanales</taxon>
        <taxon>Solanaceae</taxon>
        <taxon>Solanoideae</taxon>
        <taxon>Hyoscyameae</taxon>
        <taxon>Anisodus</taxon>
    </lineage>
</organism>
<accession>A0AAE1R4I6</accession>
<protein>
    <recommendedName>
        <fullName evidence="3">Reverse transcriptase domain-containing protein</fullName>
    </recommendedName>
</protein>
<dbReference type="Proteomes" id="UP001291623">
    <property type="component" value="Unassembled WGS sequence"/>
</dbReference>
<comment type="caution">
    <text evidence="1">The sequence shown here is derived from an EMBL/GenBank/DDBJ whole genome shotgun (WGS) entry which is preliminary data.</text>
</comment>
<name>A0AAE1R4I6_9SOLA</name>
<sequence length="89" mass="10494">MKHFHDKKILKREFSIGDRVLLFNSRLRLFSRKLKSKWSGPFEVTQVFLHGAIKISCPSRNRIKVNGQRVKHYLGVSNEVKIIEVIYLN</sequence>
<dbReference type="AlphaFoldDB" id="A0AAE1R4I6"/>